<keyword evidence="2" id="KW-1185">Reference proteome</keyword>
<reference evidence="1 2" key="1">
    <citation type="journal article" date="2003" name="Proc. Natl. Acad. Sci. U.S.A.">
        <title>Complete genome sequence and analysis of Wolinella succinogenes.</title>
        <authorList>
            <person name="Baar C."/>
            <person name="Eppinger M."/>
            <person name="Raddatz G."/>
            <person name="Simon JM."/>
            <person name="Lanz C."/>
            <person name="Klimmek O."/>
            <person name="Nandakumar R."/>
            <person name="Gross R."/>
            <person name="Rosinus A."/>
            <person name="Keller H."/>
            <person name="Jagtap P."/>
            <person name="Linke B."/>
            <person name="Meyer F."/>
            <person name="Lederer H."/>
            <person name="Schuster S.C."/>
        </authorList>
    </citation>
    <scope>NUCLEOTIDE SEQUENCE [LARGE SCALE GENOMIC DNA]</scope>
    <source>
        <strain evidence="2">ATCC 29543 / DSM 1740 / CCUG 13145 / JCM 31913 / LMG 7466 / NCTC 11488 / FDC 602W</strain>
    </source>
</reference>
<protein>
    <submittedName>
        <fullName evidence="1">Uncharacterized protein</fullName>
    </submittedName>
</protein>
<dbReference type="PANTHER" id="PTHR19288">
    <property type="entry name" value="4-NITROPHENYLPHOSPHATASE-RELATED"/>
    <property type="match status" value="1"/>
</dbReference>
<organism evidence="2">
    <name type="scientific">Wolinella succinogenes (strain ATCC 29543 / DSM 1740 / CCUG 13145 / JCM 31913 / LMG 7466 / NCTC 11488 / FDC 602W)</name>
    <name type="common">Vibrio succinogenes</name>
    <dbReference type="NCBI Taxonomy" id="273121"/>
    <lineage>
        <taxon>Bacteria</taxon>
        <taxon>Pseudomonadati</taxon>
        <taxon>Campylobacterota</taxon>
        <taxon>Epsilonproteobacteria</taxon>
        <taxon>Campylobacterales</taxon>
        <taxon>Helicobacteraceae</taxon>
        <taxon>Wolinella</taxon>
    </lineage>
</organism>
<dbReference type="AlphaFoldDB" id="Q7MR96"/>
<proteinExistence type="predicted"/>
<dbReference type="KEGG" id="wsu:WS1554"/>
<dbReference type="InterPro" id="IPR023214">
    <property type="entry name" value="HAD_sf"/>
</dbReference>
<name>Q7MR96_WOLSU</name>
<dbReference type="RefSeq" id="WP_011139381.1">
    <property type="nucleotide sequence ID" value="NC_005090.1"/>
</dbReference>
<evidence type="ECO:0000313" key="2">
    <source>
        <dbReference type="Proteomes" id="UP000000422"/>
    </source>
</evidence>
<dbReference type="GO" id="GO:0005737">
    <property type="term" value="C:cytoplasm"/>
    <property type="evidence" value="ECO:0007669"/>
    <property type="project" value="TreeGrafter"/>
</dbReference>
<evidence type="ECO:0000313" key="1">
    <source>
        <dbReference type="EMBL" id="CAE10597.1"/>
    </source>
</evidence>
<sequence>MSHLPSLESFWRYESIRDRLPLSPLLPPATMLASKEELVEVSKGFFLDAFGVLNVGEKAIKEALEFVAMLRAKGKPLFVLTNSASIPKERLVAFFTALGYDFAPHEVISSREVLWRHLGEPAPSYGIIAPEIWTLERPLQGYGVWHEEFWESETFLFLGSGVWSEALQEKLKKTLRQRARPIWVANPDITAPRGEGRYSLEPGFYTLLEEEVLFEQMRFIGKPFPSIFEHALARAKEEWNLLASEIAMVGDTLHTDILGANAMGIKSVLLEGYGFFAQGGAKEAMEQSQIHPSYHLLHY</sequence>
<dbReference type="Gene3D" id="3.40.50.1000">
    <property type="entry name" value="HAD superfamily/HAD-like"/>
    <property type="match status" value="2"/>
</dbReference>
<dbReference type="EMBL" id="BX571661">
    <property type="protein sequence ID" value="CAE10597.1"/>
    <property type="molecule type" value="Genomic_DNA"/>
</dbReference>
<dbReference type="InterPro" id="IPR006357">
    <property type="entry name" value="HAD-SF_hydro_IIA"/>
</dbReference>
<dbReference type="PANTHER" id="PTHR19288:SF90">
    <property type="entry name" value="OS08G0542600 PROTEIN"/>
    <property type="match status" value="1"/>
</dbReference>
<dbReference type="Pfam" id="PF13242">
    <property type="entry name" value="Hydrolase_like"/>
    <property type="match status" value="1"/>
</dbReference>
<dbReference type="Pfam" id="PF13344">
    <property type="entry name" value="Hydrolase_6"/>
    <property type="match status" value="1"/>
</dbReference>
<dbReference type="InterPro" id="IPR036412">
    <property type="entry name" value="HAD-like_sf"/>
</dbReference>
<gene>
    <name evidence="1" type="ordered locus">WS1554</name>
</gene>
<dbReference type="SUPFAM" id="SSF56784">
    <property type="entry name" value="HAD-like"/>
    <property type="match status" value="1"/>
</dbReference>
<dbReference type="HOGENOM" id="CLU_043473_2_1_7"/>
<dbReference type="eggNOG" id="COG0647">
    <property type="taxonomic scope" value="Bacteria"/>
</dbReference>
<dbReference type="STRING" id="273121.WS1554"/>
<accession>Q7MR96</accession>
<dbReference type="Proteomes" id="UP000000422">
    <property type="component" value="Chromosome"/>
</dbReference>
<dbReference type="GO" id="GO:0016791">
    <property type="term" value="F:phosphatase activity"/>
    <property type="evidence" value="ECO:0007669"/>
    <property type="project" value="TreeGrafter"/>
</dbReference>